<name>A0ABT3SE63_9MYCO</name>
<reference evidence="1 2" key="1">
    <citation type="submission" date="2022-11" db="EMBL/GenBank/DDBJ databases">
        <title>Mycobacterium sp. nov.</title>
        <authorList>
            <person name="Papic B."/>
            <person name="Spicic S."/>
            <person name="Duvnjak S."/>
        </authorList>
    </citation>
    <scope>NUCLEOTIDE SEQUENCE [LARGE SCALE GENOMIC DNA]</scope>
    <source>
        <strain evidence="1 2">CVI_P4</strain>
    </source>
</reference>
<keyword evidence="2" id="KW-1185">Reference proteome</keyword>
<evidence type="ECO:0000313" key="1">
    <source>
        <dbReference type="EMBL" id="MCX2937804.1"/>
    </source>
</evidence>
<proteinExistence type="predicted"/>
<dbReference type="Proteomes" id="UP001300745">
    <property type="component" value="Unassembled WGS sequence"/>
</dbReference>
<gene>
    <name evidence="1" type="ORF">ORI27_13930</name>
</gene>
<dbReference type="RefSeq" id="WP_265997462.1">
    <property type="nucleotide sequence ID" value="NZ_JAPJDN010000010.1"/>
</dbReference>
<organism evidence="1 2">
    <name type="scientific">Mycobacterium pinniadriaticum</name>
    <dbReference type="NCBI Taxonomy" id="2994102"/>
    <lineage>
        <taxon>Bacteria</taxon>
        <taxon>Bacillati</taxon>
        <taxon>Actinomycetota</taxon>
        <taxon>Actinomycetes</taxon>
        <taxon>Mycobacteriales</taxon>
        <taxon>Mycobacteriaceae</taxon>
        <taxon>Mycobacterium</taxon>
    </lineage>
</organism>
<evidence type="ECO:0008006" key="3">
    <source>
        <dbReference type="Google" id="ProtNLM"/>
    </source>
</evidence>
<comment type="caution">
    <text evidence="1">The sequence shown here is derived from an EMBL/GenBank/DDBJ whole genome shotgun (WGS) entry which is preliminary data.</text>
</comment>
<dbReference type="EMBL" id="JAPJDO010000010">
    <property type="protein sequence ID" value="MCX2937804.1"/>
    <property type="molecule type" value="Genomic_DNA"/>
</dbReference>
<evidence type="ECO:0000313" key="2">
    <source>
        <dbReference type="Proteomes" id="UP001300745"/>
    </source>
</evidence>
<accession>A0ABT3SE63</accession>
<sequence length="148" mass="17325">MRIDRPNIKTRWHTKPWPWPGDSREDKAKRVARTYRALVQRIAQGRCEDPAGDLHRLDQHWDELGVHWHMPAPDMITDAAEHDEWWASRDLAHAIDRDRRDIYNWARAGHVRQRCGADGAPEYSVADVVAYNNHLRHKRANAGRSRNA</sequence>
<protein>
    <recommendedName>
        <fullName evidence="3">Helix-turn-helix domain-containing protein</fullName>
    </recommendedName>
</protein>